<feature type="domain" description="Integrase catalytic" evidence="9">
    <location>
        <begin position="1530"/>
        <end position="1701"/>
    </location>
</feature>
<keyword evidence="11" id="KW-1185">Reference proteome</keyword>
<evidence type="ECO:0000256" key="4">
    <source>
        <dbReference type="PROSITE-ProRule" id="PRU00047"/>
    </source>
</evidence>
<evidence type="ECO:0000313" key="11">
    <source>
        <dbReference type="Proteomes" id="UP001642464"/>
    </source>
</evidence>
<proteinExistence type="predicted"/>
<keyword evidence="2" id="KW-0597">Phosphoprotein</keyword>
<dbReference type="PANTHER" id="PTHR45527">
    <property type="entry name" value="NONRIBOSOMAL PEPTIDE SYNTHETASE"/>
    <property type="match status" value="1"/>
</dbReference>
<protein>
    <submittedName>
        <fullName evidence="10">Novobiocin biosynthesis protein H</fullName>
    </submittedName>
</protein>
<keyword evidence="4" id="KW-0862">Zinc</keyword>
<dbReference type="InterPro" id="IPR042099">
    <property type="entry name" value="ANL_N_sf"/>
</dbReference>
<feature type="region of interest" description="Disordered" evidence="5">
    <location>
        <begin position="2023"/>
        <end position="2056"/>
    </location>
</feature>
<dbReference type="Pfam" id="PF12796">
    <property type="entry name" value="Ank_2"/>
    <property type="match status" value="1"/>
</dbReference>
<keyword evidence="1" id="KW-0596">Phosphopantetheine</keyword>
<sequence length="3094" mass="342104">MLLGGGPALPTLELAVLLANLVLVPLGENEPLPRLRFMLEDAGPFVALVAAVAQAALAQELCAVAGCRLMLDSELFSQQEPSAGALALPALPALPSAEETVSHIFFTSGSTNRPKGCICTLQNLQAYCAAKNVVHEVTKESVVFVASAHTFDPSLGDFLATWLQGACVALARWGLPLGRSLEATQASHAATSVHPRKTKQTKRAQRQLKLRTVALGGELMPQQLLEDWAGQVRLLNTYGVTECTVYQAAAQLQLDSSRRALGRPLPGMQMVLAAKKGPIAFFRAQEGSEEIGELWIAGPQVGLGYSRRPELTVERFHERFHHLGRCFRSGSGANVEKLEHWERAGALGIDEAATWLWRSARRMQAISSPLNQLPLVRKLRGRRVELGEIEEVLLAAASLGACNDTVVEGYSAQTVDEFAGDVGDADARPEVSDPWRSYSDDHSRWRQGSDKWWSSSKGDFSEPPTWAGWQHYRLWKRAIQRWHRNTDVQIHRRAEKVLKTMEWSLQEKFEHLDEDRLSGPQYLEDILNILDNQAGEREDSEKRRSVRAALYEGGRRGDESLAQYAARRDAQFQMAAQHLQLPDELKAYMLEEQANLSKQSAQNLRVLTEGKADYQRVKKALQVIDVEGESLFKSGKTTFFETENYMASSLNEENDSDEDDDFPPELRDEIDAQDMDEEQVMSFLSLWEAGQTGRKRTWSENKLLKAARKKDRRHFDDKGEKAERPVPRRRLPVSELKKITRCSNCGMRGHWREECVRPYRSRSEREKTEGGMNANASTKGPLNAFVYLGLDETGASSSFSSYFGSFLSLFSVPAGHAIIDPGAAQDLIGEKHYQQLTQRLREVGLQPIELDEKPPAACGVGGNATALKTALSPCILGGKPGIVRLIVIEGDVPHLLSIGLLERAGTVIDTFSDQIAFKNFGTEAKMNRLPSGHRTIDIAKWEGGPFPVPPEVQKAFNLSPGAFNAPEPAVERAYMAASSVAESERNLVLEALGQRNQEGKLALAAPMQPQAKKACLSDPHSILMASAPSEMMEARRRAVQSTGPPPARWFQMTRKMLFQHHGPGNIPVPLLEDGASPPLADQRAIPPAEHCPHPITSVATGRNQYGEWKRCVKCCTKIRFPRYGTAGAPAAPSPGKKASRKGTTAIAYQTVPVPVPVPAMGPPAGASSSSEGISSVELRAAMEQQSQEVMASTTTTMNQLLGPVMDAVQQMSMAQQQMQAWMVQQQTIMNMHAQQQAIMSPAMDREMEEEWDDVLPEVMREQSPDIVMMSPECKAFCALMETNWSRMDPKEAKKLQTRGLAMLQFCIQVAEYQLSSGKWFCLEQPTSASSWSTHGMAWLLRQEAVIRVSFHQCMTGLRLRPEGPSRKDTSLVTNHLGLAALLSEYQCNREHEHVQLQNGLPHHARVYPDQLIDLLLQGFSLSAVPLSCCLGSFPAEVSEDLEADAEDDEQEDAPSPPAAGELARREEEQLTAEQVKKVKLLHVNLGHISTEQMLVLLKSAGAKNSVMSYVKDDFSCEQCQRQKKPVERRKAAMPRTFSFNRYIGVDIFYVAMKGKTMAFLNIICHGTNFQQIEWIKECEVGTPSSKSVWRAFLSTWLKPFGNPEVLMCDGGPEFKDTFERHLEQFGILQVVSDAASPWQNGRVERHGGWLKEKAESELSSGSSIVRTQDDLHELMSALVASKNRWFNVGGYSPYQLVFGANPSIPFDLLSEASQEVPWQDMVAEPFDLDTAGTAFAKSQRIRQRARELCVQFTSREKVRLSTAHRPHRQVQWAPGQWVLVWRRSTQSGGGGHITRSRRVGPGVVILQTGHTVFVSMRSRLWKCNTDQLRPATHFESVGAELARAGELQGLLQAGQRAKVGALDVSMEGSPPDEALTQEVPDPSQAHPSVSEAPVISRPSKARAVDPLPTIPEEAPVTGPGVGQLLRHTSPFPNTEAESRATVSRRTSHSEQTVDEPSMEPGPEEQPDKRRRVSTSSSVLDQSGTVRQRVAEVDEAENLRLQKIAEKELRRLDRADRQERLQTLRSQAAASTDSLLPDSTSSSSRTGLELPDQASPGLDREPELFCFSACETTKVSLMVKPVNPKNSEFDMSSASPEEIEGFKVSDALEWKTIEDLKAARVITGKEASDVRKQFSTRIMSSRMIRRKKPMPGVGNWKFKSRWCLHGHHDPDSGSFKTFSPMPSAEAINLFFQLVLNMGFLISFADVQSAFCQSKPLKRPQGRLFAEPCSGLNLPEGALIEIIAPIYGLDDAPWLWHETLQEFFGALGFRPCLLESCWLIKEDKGKIVAFVLIEVDDLNIAATPEYFELLRTKLTERFKFGKWEFGEADFAGRHVKFESDRVLMDQEKYILEKLHTIKAPKGHYNNKEQQLTGDLFEQYRSMLYRVNWLAHQTRPEAAGAVSILSSRLNKASLYDLGCLNRMVQHIKGTASQPLVLHRFDNDKMLFISASDAGGVGSKPPVPDDPGELTDTVQGAWIVFIADQVPSASRRVKVSTVSWRSARLKRKVSSTLASETLALSQSLSEVEWLQMIVRDVLFGDVSRSEWHNQTRPYLAVLNEQGELRERLGQCSITDAKPLFDSLVKGDPSSRQDRRTAIEIAIVLEALKRAGSTIRWSPHPRMVADALTKADVSCSNGALEETLRTSRLSLWDEASELERPELLVSLAAVLADRMLLIYCVLRGDPSEAVRRVSCAWLRRLAAERLPKHMVPARVVAIDAMPLTTSGKVSRRQLAERPLSWEDASGGALKGSESAEMIAAAWREVLQVPCASKHANFLALGGDSMAALRVCQQLATRCLAGASSGEFGEELPEPLLPLHLLNRPCLVDFLQHLQRSSLGSWFSDPEVTEDMQEDEEEEEGEKKTFDGELSMSEILHHAAGVGAIEVVQSFLKRDSTTLVSACVAGRRTPLHAACMNGHAEVVKLLLEAQASAMGMDSKQVQPLHLAAQGGSLEVLALLLAARARMDATTRDQQTALHFAARSGAPGALVEELLAAPVWRGKGKKGRSPGGHEALKLDARDAWGRTALHWAVVNGHRSMVLKLLELGAQRSVRDAQSETPKDLAERRAQCRNAERPGDLGASVFGDIATLLGGSASTAKT</sequence>
<keyword evidence="4" id="KW-0479">Metal-binding</keyword>
<dbReference type="Pfam" id="PF07727">
    <property type="entry name" value="RVT_2"/>
    <property type="match status" value="1"/>
</dbReference>
<feature type="domain" description="Carrier" evidence="7">
    <location>
        <begin position="2744"/>
        <end position="2832"/>
    </location>
</feature>
<reference evidence="10 11" key="1">
    <citation type="submission" date="2024-02" db="EMBL/GenBank/DDBJ databases">
        <authorList>
            <person name="Chen Y."/>
            <person name="Shah S."/>
            <person name="Dougan E. K."/>
            <person name="Thang M."/>
            <person name="Chan C."/>
        </authorList>
    </citation>
    <scope>NUCLEOTIDE SEQUENCE [LARGE SCALE GENOMIC DNA]</scope>
</reference>
<evidence type="ECO:0000256" key="3">
    <source>
        <dbReference type="PROSITE-ProRule" id="PRU00023"/>
    </source>
</evidence>
<evidence type="ECO:0000313" key="10">
    <source>
        <dbReference type="EMBL" id="CAK9053444.1"/>
    </source>
</evidence>
<dbReference type="InterPro" id="IPR013103">
    <property type="entry name" value="RVT_2"/>
</dbReference>
<gene>
    <name evidence="10" type="ORF">SCF082_LOCUS29094</name>
</gene>
<name>A0ABP0MPR9_9DINO</name>
<dbReference type="Gene3D" id="3.30.420.10">
    <property type="entry name" value="Ribonuclease H-like superfamily/Ribonuclease H"/>
    <property type="match status" value="1"/>
</dbReference>
<dbReference type="InterPro" id="IPR006162">
    <property type="entry name" value="Ppantetheine_attach_site"/>
</dbReference>
<dbReference type="PROSITE" id="PS00012">
    <property type="entry name" value="PHOSPHOPANTETHEINE"/>
    <property type="match status" value="1"/>
</dbReference>
<dbReference type="InterPro" id="IPR036736">
    <property type="entry name" value="ACP-like_sf"/>
</dbReference>
<dbReference type="PROSITE" id="PS50158">
    <property type="entry name" value="ZF_CCHC"/>
    <property type="match status" value="1"/>
</dbReference>
<dbReference type="InterPro" id="IPR036397">
    <property type="entry name" value="RNaseH_sf"/>
</dbReference>
<evidence type="ECO:0000256" key="5">
    <source>
        <dbReference type="SAM" id="MobiDB-lite"/>
    </source>
</evidence>
<dbReference type="Pfam" id="PF00501">
    <property type="entry name" value="AMP-binding"/>
    <property type="match status" value="1"/>
</dbReference>
<dbReference type="InterPro" id="IPR000873">
    <property type="entry name" value="AMP-dep_synth/lig_dom"/>
</dbReference>
<dbReference type="SMART" id="SM00248">
    <property type="entry name" value="ANK"/>
    <property type="match status" value="5"/>
</dbReference>
<dbReference type="PROSITE" id="PS50297">
    <property type="entry name" value="ANK_REP_REGION"/>
    <property type="match status" value="3"/>
</dbReference>
<dbReference type="PROSITE" id="PS50088">
    <property type="entry name" value="ANK_REPEAT"/>
    <property type="match status" value="3"/>
</dbReference>
<feature type="compositionally biased region" description="Polar residues" evidence="5">
    <location>
        <begin position="1973"/>
        <end position="1985"/>
    </location>
</feature>
<dbReference type="Pfam" id="PF00023">
    <property type="entry name" value="Ank"/>
    <property type="match status" value="1"/>
</dbReference>
<dbReference type="InterPro" id="IPR045851">
    <property type="entry name" value="AMP-bd_C_sf"/>
</dbReference>
<evidence type="ECO:0000259" key="9">
    <source>
        <dbReference type="PROSITE" id="PS50994"/>
    </source>
</evidence>
<dbReference type="SUPFAM" id="SSF48403">
    <property type="entry name" value="Ankyrin repeat"/>
    <property type="match status" value="1"/>
</dbReference>
<evidence type="ECO:0000259" key="8">
    <source>
        <dbReference type="PROSITE" id="PS50158"/>
    </source>
</evidence>
<keyword evidence="6" id="KW-0732">Signal</keyword>
<dbReference type="InterPro" id="IPR001584">
    <property type="entry name" value="Integrase_cat-core"/>
</dbReference>
<feature type="signal peptide" evidence="6">
    <location>
        <begin position="1"/>
        <end position="29"/>
    </location>
</feature>
<dbReference type="InterPro" id="IPR012337">
    <property type="entry name" value="RNaseH-like_sf"/>
</dbReference>
<organism evidence="10 11">
    <name type="scientific">Durusdinium trenchii</name>
    <dbReference type="NCBI Taxonomy" id="1381693"/>
    <lineage>
        <taxon>Eukaryota</taxon>
        <taxon>Sar</taxon>
        <taxon>Alveolata</taxon>
        <taxon>Dinophyceae</taxon>
        <taxon>Suessiales</taxon>
        <taxon>Symbiodiniaceae</taxon>
        <taxon>Durusdinium</taxon>
    </lineage>
</organism>
<dbReference type="Gene3D" id="3.30.300.30">
    <property type="match status" value="1"/>
</dbReference>
<dbReference type="SUPFAM" id="SSF56801">
    <property type="entry name" value="Acetyl-CoA synthetase-like"/>
    <property type="match status" value="1"/>
</dbReference>
<feature type="chain" id="PRO_5047126331" evidence="6">
    <location>
        <begin position="30"/>
        <end position="3094"/>
    </location>
</feature>
<dbReference type="Gene3D" id="1.25.40.20">
    <property type="entry name" value="Ankyrin repeat-containing domain"/>
    <property type="match status" value="1"/>
</dbReference>
<evidence type="ECO:0000256" key="6">
    <source>
        <dbReference type="SAM" id="SignalP"/>
    </source>
</evidence>
<dbReference type="PROSITE" id="PS50075">
    <property type="entry name" value="CARRIER"/>
    <property type="match status" value="1"/>
</dbReference>
<dbReference type="InterPro" id="IPR001878">
    <property type="entry name" value="Znf_CCHC"/>
</dbReference>
<dbReference type="PANTHER" id="PTHR45527:SF1">
    <property type="entry name" value="FATTY ACID SYNTHASE"/>
    <property type="match status" value="1"/>
</dbReference>
<comment type="caution">
    <text evidence="10">The sequence shown here is derived from an EMBL/GenBank/DDBJ whole genome shotgun (WGS) entry which is preliminary data.</text>
</comment>
<dbReference type="EMBL" id="CAXAMM010023335">
    <property type="protein sequence ID" value="CAK9053444.1"/>
    <property type="molecule type" value="Genomic_DNA"/>
</dbReference>
<feature type="repeat" description="ANK" evidence="3">
    <location>
        <begin position="2900"/>
        <end position="2932"/>
    </location>
</feature>
<dbReference type="SUPFAM" id="SSF47336">
    <property type="entry name" value="ACP-like"/>
    <property type="match status" value="1"/>
</dbReference>
<accession>A0ABP0MPR9</accession>
<evidence type="ECO:0000256" key="1">
    <source>
        <dbReference type="ARBA" id="ARBA00022450"/>
    </source>
</evidence>
<dbReference type="InterPro" id="IPR036770">
    <property type="entry name" value="Ankyrin_rpt-contain_sf"/>
</dbReference>
<dbReference type="Proteomes" id="UP001642464">
    <property type="component" value="Unassembled WGS sequence"/>
</dbReference>
<dbReference type="InterPro" id="IPR009081">
    <property type="entry name" value="PP-bd_ACP"/>
</dbReference>
<keyword evidence="3" id="KW-0040">ANK repeat</keyword>
<feature type="repeat" description="ANK" evidence="3">
    <location>
        <begin position="2933"/>
        <end position="2965"/>
    </location>
</feature>
<evidence type="ECO:0000259" key="7">
    <source>
        <dbReference type="PROSITE" id="PS50075"/>
    </source>
</evidence>
<evidence type="ECO:0000256" key="2">
    <source>
        <dbReference type="ARBA" id="ARBA00022553"/>
    </source>
</evidence>
<feature type="repeat" description="ANK" evidence="3">
    <location>
        <begin position="3017"/>
        <end position="3049"/>
    </location>
</feature>
<feature type="domain" description="CCHC-type" evidence="8">
    <location>
        <begin position="741"/>
        <end position="755"/>
    </location>
</feature>
<feature type="compositionally biased region" description="Low complexity" evidence="5">
    <location>
        <begin position="2030"/>
        <end position="2043"/>
    </location>
</feature>
<dbReference type="PROSITE" id="PS50994">
    <property type="entry name" value="INTEGRASE"/>
    <property type="match status" value="1"/>
</dbReference>
<dbReference type="Gene3D" id="3.40.50.12780">
    <property type="entry name" value="N-terminal domain of ligase-like"/>
    <property type="match status" value="1"/>
</dbReference>
<keyword evidence="4" id="KW-0863">Zinc-finger</keyword>
<feature type="compositionally biased region" description="Acidic residues" evidence="5">
    <location>
        <begin position="1441"/>
        <end position="1452"/>
    </location>
</feature>
<dbReference type="Gene3D" id="1.10.1200.10">
    <property type="entry name" value="ACP-like"/>
    <property type="match status" value="1"/>
</dbReference>
<feature type="compositionally biased region" description="Acidic residues" evidence="5">
    <location>
        <begin position="1952"/>
        <end position="1964"/>
    </location>
</feature>
<dbReference type="InterPro" id="IPR002110">
    <property type="entry name" value="Ankyrin_rpt"/>
</dbReference>
<feature type="region of interest" description="Disordered" evidence="5">
    <location>
        <begin position="1441"/>
        <end position="1467"/>
    </location>
</feature>
<dbReference type="SUPFAM" id="SSF53098">
    <property type="entry name" value="Ribonuclease H-like"/>
    <property type="match status" value="1"/>
</dbReference>
<feature type="region of interest" description="Disordered" evidence="5">
    <location>
        <begin position="1864"/>
        <end position="1985"/>
    </location>
</feature>